<feature type="compositionally biased region" description="Basic and acidic residues" evidence="2">
    <location>
        <begin position="109"/>
        <end position="130"/>
    </location>
</feature>
<keyword evidence="1" id="KW-0238">DNA-binding</keyword>
<feature type="region of interest" description="Disordered" evidence="2">
    <location>
        <begin position="109"/>
        <end position="143"/>
    </location>
</feature>
<dbReference type="SMART" id="SM00422">
    <property type="entry name" value="HTH_MERR"/>
    <property type="match status" value="1"/>
</dbReference>
<dbReference type="InterPro" id="IPR009061">
    <property type="entry name" value="DNA-bd_dom_put_sf"/>
</dbReference>
<dbReference type="Pfam" id="PF13411">
    <property type="entry name" value="MerR_1"/>
    <property type="match status" value="1"/>
</dbReference>
<feature type="domain" description="HTH merR-type" evidence="3">
    <location>
        <begin position="1"/>
        <end position="68"/>
    </location>
</feature>
<evidence type="ECO:0000256" key="1">
    <source>
        <dbReference type="ARBA" id="ARBA00023125"/>
    </source>
</evidence>
<reference evidence="4 5" key="1">
    <citation type="submission" date="2019-08" db="EMBL/GenBank/DDBJ databases">
        <title>Draft Genome Sequence of Halomonas eurihalina Isolated from Preserved Hide-surface.</title>
        <authorList>
            <person name="Hussain S.A."/>
            <person name="Xu A."/>
            <person name="Sarker M."/>
            <person name="Sommers C."/>
        </authorList>
    </citation>
    <scope>NUCLEOTIDE SEQUENCE [LARGE SCALE GENOMIC DNA]</scope>
    <source>
        <strain evidence="4 5">MS1</strain>
    </source>
</reference>
<gene>
    <name evidence="4" type="ORF">FZZ93_02115</name>
</gene>
<dbReference type="GO" id="GO:0003677">
    <property type="term" value="F:DNA binding"/>
    <property type="evidence" value="ECO:0007669"/>
    <property type="project" value="UniProtKB-KW"/>
</dbReference>
<dbReference type="RefSeq" id="WP_149320672.1">
    <property type="nucleotide sequence ID" value="NZ_JARWAH010000001.1"/>
</dbReference>
<protein>
    <submittedName>
        <fullName evidence="4">MerR family transcriptional regulator</fullName>
    </submittedName>
</protein>
<dbReference type="PANTHER" id="PTHR30204:SF97">
    <property type="entry name" value="MERR FAMILY REGULATORY PROTEIN"/>
    <property type="match status" value="1"/>
</dbReference>
<dbReference type="PROSITE" id="PS50937">
    <property type="entry name" value="HTH_MERR_2"/>
    <property type="match status" value="1"/>
</dbReference>
<evidence type="ECO:0000259" key="3">
    <source>
        <dbReference type="PROSITE" id="PS50937"/>
    </source>
</evidence>
<dbReference type="Gene3D" id="1.10.1660.10">
    <property type="match status" value="1"/>
</dbReference>
<accession>A0A5D9DFC4</accession>
<proteinExistence type="predicted"/>
<organism evidence="4 5">
    <name type="scientific">Halomonas eurihalina</name>
    <dbReference type="NCBI Taxonomy" id="42566"/>
    <lineage>
        <taxon>Bacteria</taxon>
        <taxon>Pseudomonadati</taxon>
        <taxon>Pseudomonadota</taxon>
        <taxon>Gammaproteobacteria</taxon>
        <taxon>Oceanospirillales</taxon>
        <taxon>Halomonadaceae</taxon>
        <taxon>Halomonas</taxon>
    </lineage>
</organism>
<dbReference type="PANTHER" id="PTHR30204">
    <property type="entry name" value="REDOX-CYCLING DRUG-SENSING TRANSCRIPTIONAL ACTIVATOR SOXR"/>
    <property type="match status" value="1"/>
</dbReference>
<evidence type="ECO:0000256" key="2">
    <source>
        <dbReference type="SAM" id="MobiDB-lite"/>
    </source>
</evidence>
<keyword evidence="5" id="KW-1185">Reference proteome</keyword>
<name>A0A5D9DFC4_HALER</name>
<dbReference type="Proteomes" id="UP000324260">
    <property type="component" value="Unassembled WGS sequence"/>
</dbReference>
<dbReference type="InterPro" id="IPR047057">
    <property type="entry name" value="MerR_fam"/>
</dbReference>
<dbReference type="OrthoDB" id="9808480at2"/>
<dbReference type="EMBL" id="VTPU01000001">
    <property type="protein sequence ID" value="TZG41481.1"/>
    <property type="molecule type" value="Genomic_DNA"/>
</dbReference>
<dbReference type="GO" id="GO:0003700">
    <property type="term" value="F:DNA-binding transcription factor activity"/>
    <property type="evidence" value="ECO:0007669"/>
    <property type="project" value="InterPro"/>
</dbReference>
<dbReference type="SUPFAM" id="SSF46955">
    <property type="entry name" value="Putative DNA-binding domain"/>
    <property type="match status" value="1"/>
</dbReference>
<evidence type="ECO:0000313" key="5">
    <source>
        <dbReference type="Proteomes" id="UP000324260"/>
    </source>
</evidence>
<sequence length="143" mass="16016">MQIHEAAERLGISTRRLRHYEKAGLLEIARDANGYRRFSPSDLRRAGRIRDLIATGFSTREIQAMAPCLSDEGAGPCEAGLTDLTHKLEQIDRLLEELQQRRASTLARIEHFRDSLSPHPETESSGHESANDPAVSDRLSGRQ</sequence>
<dbReference type="AlphaFoldDB" id="A0A5D9DFC4"/>
<dbReference type="InterPro" id="IPR000551">
    <property type="entry name" value="MerR-type_HTH_dom"/>
</dbReference>
<comment type="caution">
    <text evidence="4">The sequence shown here is derived from an EMBL/GenBank/DDBJ whole genome shotgun (WGS) entry which is preliminary data.</text>
</comment>
<evidence type="ECO:0000313" key="4">
    <source>
        <dbReference type="EMBL" id="TZG41481.1"/>
    </source>
</evidence>